<dbReference type="RefSeq" id="WP_018446430.1">
    <property type="nucleotide sequence ID" value="NZ_CP050085.1"/>
</dbReference>
<dbReference type="Gene3D" id="3.30.1340.30">
    <property type="match status" value="1"/>
</dbReference>
<accession>A0A1B8RC05</accession>
<dbReference type="SUPFAM" id="SSF54631">
    <property type="entry name" value="CBS-domain pair"/>
    <property type="match status" value="1"/>
</dbReference>
<dbReference type="InterPro" id="IPR051257">
    <property type="entry name" value="Diverse_CBS-Domain"/>
</dbReference>
<keyword evidence="1" id="KW-0129">CBS domain</keyword>
<dbReference type="PIRSF" id="PIRSF036990">
    <property type="entry name" value="UCP036990_CBS_BON"/>
    <property type="match status" value="1"/>
</dbReference>
<dbReference type="InterPro" id="IPR007055">
    <property type="entry name" value="BON_dom"/>
</dbReference>
<organism evidence="2">
    <name type="scientific">Rhizobium leguminosarum bv. trifolii</name>
    <dbReference type="NCBI Taxonomy" id="386"/>
    <lineage>
        <taxon>Bacteria</taxon>
        <taxon>Pseudomonadati</taxon>
        <taxon>Pseudomonadota</taxon>
        <taxon>Alphaproteobacteria</taxon>
        <taxon>Hyphomicrobiales</taxon>
        <taxon>Rhizobiaceae</taxon>
        <taxon>Rhizobium/Agrobacterium group</taxon>
        <taxon>Rhizobium</taxon>
    </lineage>
</organism>
<dbReference type="EMBL" id="KX488485">
    <property type="protein sequence ID" value="AOO90849.1"/>
    <property type="molecule type" value="Genomic_DNA"/>
</dbReference>
<dbReference type="CDD" id="cd04586">
    <property type="entry name" value="CBS_pair_BON_assoc"/>
    <property type="match status" value="1"/>
</dbReference>
<dbReference type="PANTHER" id="PTHR43080">
    <property type="entry name" value="CBS DOMAIN-CONTAINING PROTEIN CBSX3, MITOCHONDRIAL"/>
    <property type="match status" value="1"/>
</dbReference>
<reference evidence="2" key="2">
    <citation type="journal article" date="2016" name="Front. Microbiol.">
        <title>The Regulatory Protein RosR Affects Rhizobium leguminosarum bv. trifolii Protein Profiles, Cell Surface Properties, and Symbiosis with Clover.</title>
        <authorList>
            <person name="Rachwal K."/>
            <person name="Boguszewska A."/>
            <person name="Kopcinska J."/>
            <person name="Karas M."/>
            <person name="Tchorzewski M."/>
            <person name="Janczarek M."/>
        </authorList>
    </citation>
    <scope>NUCLEOTIDE SEQUENCE</scope>
    <source>
        <strain evidence="2">Rt24.2</strain>
    </source>
</reference>
<proteinExistence type="predicted"/>
<dbReference type="SMART" id="SM00116">
    <property type="entry name" value="CBS"/>
    <property type="match status" value="2"/>
</dbReference>
<dbReference type="Pfam" id="PF04972">
    <property type="entry name" value="BON"/>
    <property type="match status" value="1"/>
</dbReference>
<dbReference type="GeneID" id="61425713"/>
<dbReference type="PROSITE" id="PS50914">
    <property type="entry name" value="BON"/>
    <property type="match status" value="1"/>
</dbReference>
<name>A0A1B8RC05_RHILT</name>
<evidence type="ECO:0000313" key="2">
    <source>
        <dbReference type="EMBL" id="AOO90849.1"/>
    </source>
</evidence>
<dbReference type="AlphaFoldDB" id="A0A1B8RC05"/>
<reference evidence="2" key="1">
    <citation type="journal article" date="2015" name="BMC Genomics">
        <title>Transcriptome profiling of a Rhizobium leguminosarum bv. trifolii rosR mutant reveals the role of the transcriptional regulator RosR in motility, synthesis of cell-surface components, and other cellular processes.</title>
        <authorList>
            <person name="Rachwal K."/>
            <person name="Matczynska E."/>
            <person name="Janczarek M."/>
        </authorList>
    </citation>
    <scope>NUCLEOTIDE SEQUENCE</scope>
    <source>
        <strain evidence="2">Rt24.2</strain>
    </source>
</reference>
<evidence type="ECO:0000256" key="1">
    <source>
        <dbReference type="ARBA" id="ARBA00023122"/>
    </source>
</evidence>
<dbReference type="InterPro" id="IPR000644">
    <property type="entry name" value="CBS_dom"/>
</dbReference>
<dbReference type="Gene3D" id="3.10.580.10">
    <property type="entry name" value="CBS-domain"/>
    <property type="match status" value="1"/>
</dbReference>
<dbReference type="PROSITE" id="PS51371">
    <property type="entry name" value="CBS"/>
    <property type="match status" value="2"/>
</dbReference>
<dbReference type="PANTHER" id="PTHR43080:SF26">
    <property type="entry name" value="REGULATORY PROTEIN"/>
    <property type="match status" value="1"/>
</dbReference>
<dbReference type="Pfam" id="PF00571">
    <property type="entry name" value="CBS"/>
    <property type="match status" value="2"/>
</dbReference>
<dbReference type="InterPro" id="IPR017080">
    <property type="entry name" value="UCP036990_CBS_BON"/>
</dbReference>
<dbReference type="InterPro" id="IPR046342">
    <property type="entry name" value="CBS_dom_sf"/>
</dbReference>
<sequence length="222" mass="23637">MLVKDVMTTKLVGVSPDNSVRRAAEIMLANQVSGVPVIDDAGRLIGILSEGDLLRRTELGGAAAAELGTFALTAEEKATAYVKSNAWKVADVMSRDPVVVGEDTSLGQVSALMQKHRIKRIPVMRDGVPIGIISRADLLKAIVAADRDETAPGDEAIRRSIAIRLSENSSLLGKDMAVTVTDGVAHLWGSIDTEECKRAARVAAESVRGVTRVVEHFSGDRP</sequence>
<protein>
    <submittedName>
        <fullName evidence="2">Uncharacterized protein</fullName>
    </submittedName>
</protein>